<protein>
    <submittedName>
        <fullName evidence="4">Uncharacterized protein LOC111100774</fullName>
    </submittedName>
</protein>
<dbReference type="GeneID" id="111100774"/>
<evidence type="ECO:0000256" key="1">
    <source>
        <dbReference type="SAM" id="Phobius"/>
    </source>
</evidence>
<reference evidence="4" key="1">
    <citation type="submission" date="2025-08" db="UniProtKB">
        <authorList>
            <consortium name="RefSeq"/>
        </authorList>
    </citation>
    <scope>IDENTIFICATION</scope>
    <source>
        <tissue evidence="4">Whole sample</tissue>
    </source>
</reference>
<gene>
    <name evidence="4" type="primary">LOC111100774</name>
</gene>
<proteinExistence type="predicted"/>
<dbReference type="Gene3D" id="2.60.120.260">
    <property type="entry name" value="Galactose-binding domain-like"/>
    <property type="match status" value="1"/>
</dbReference>
<keyword evidence="3" id="KW-1185">Reference proteome</keyword>
<dbReference type="Proteomes" id="UP000694844">
    <property type="component" value="Chromosome 6"/>
</dbReference>
<keyword evidence="1" id="KW-0472">Membrane</keyword>
<dbReference type="SUPFAM" id="SSF49785">
    <property type="entry name" value="Galactose-binding domain-like"/>
    <property type="match status" value="1"/>
</dbReference>
<feature type="signal peptide" evidence="2">
    <location>
        <begin position="1"/>
        <end position="18"/>
    </location>
</feature>
<keyword evidence="2" id="KW-0732">Signal</keyword>
<sequence>MWSWCFLGGTILPVMINTYENVALNKPAWQDDDIFNFTANRAVDGRKSSLTVYGGDCTNSDLKNTTEWRVDLENILSIHHILIQFATDNKDWGKDNRLTRNFLGFSVMFLSWPIRGGLFLTVSTGLFGGSLSHRRRNLFRLHNGKHGGTM</sequence>
<evidence type="ECO:0000313" key="4">
    <source>
        <dbReference type="RefSeq" id="XP_022288574.1"/>
    </source>
</evidence>
<evidence type="ECO:0000313" key="3">
    <source>
        <dbReference type="Proteomes" id="UP000694844"/>
    </source>
</evidence>
<dbReference type="OrthoDB" id="547680at2759"/>
<name>A0A8B8AF51_CRAVI</name>
<organism evidence="3 4">
    <name type="scientific">Crassostrea virginica</name>
    <name type="common">Eastern oyster</name>
    <dbReference type="NCBI Taxonomy" id="6565"/>
    <lineage>
        <taxon>Eukaryota</taxon>
        <taxon>Metazoa</taxon>
        <taxon>Spiralia</taxon>
        <taxon>Lophotrochozoa</taxon>
        <taxon>Mollusca</taxon>
        <taxon>Bivalvia</taxon>
        <taxon>Autobranchia</taxon>
        <taxon>Pteriomorphia</taxon>
        <taxon>Ostreida</taxon>
        <taxon>Ostreoidea</taxon>
        <taxon>Ostreidae</taxon>
        <taxon>Crassostrea</taxon>
    </lineage>
</organism>
<feature type="chain" id="PRO_5034310901" evidence="2">
    <location>
        <begin position="19"/>
        <end position="150"/>
    </location>
</feature>
<dbReference type="RefSeq" id="XP_022288574.1">
    <property type="nucleotide sequence ID" value="XM_022432866.1"/>
</dbReference>
<dbReference type="InterPro" id="IPR008979">
    <property type="entry name" value="Galactose-bd-like_sf"/>
</dbReference>
<keyword evidence="1" id="KW-0812">Transmembrane</keyword>
<accession>A0A8B8AF51</accession>
<keyword evidence="1" id="KW-1133">Transmembrane helix</keyword>
<dbReference type="AlphaFoldDB" id="A0A8B8AF51"/>
<dbReference type="KEGG" id="cvn:111100774"/>
<feature type="transmembrane region" description="Helical" evidence="1">
    <location>
        <begin position="102"/>
        <end position="127"/>
    </location>
</feature>
<evidence type="ECO:0000256" key="2">
    <source>
        <dbReference type="SAM" id="SignalP"/>
    </source>
</evidence>